<accession>A0A9Q1A7I3</accession>
<sequence length="104" mass="11982">MLRGLVLRQFIIKNFAACWICCQRPHPKISKNKLLIKLENNMEELGYIQSVTFLARMIRSTNFPREWIVHTPLDRELANVSLVNSSGLLNSKTWPSSLSSCHRA</sequence>
<evidence type="ECO:0000313" key="2">
    <source>
        <dbReference type="Proteomes" id="UP001151532"/>
    </source>
</evidence>
<protein>
    <submittedName>
        <fullName evidence="1">Uncharacterized protein</fullName>
    </submittedName>
</protein>
<gene>
    <name evidence="1" type="ORF">OIU79_025609</name>
</gene>
<dbReference type="EMBL" id="JAPFFK010000006">
    <property type="protein sequence ID" value="KAJ6760797.1"/>
    <property type="molecule type" value="Genomic_DNA"/>
</dbReference>
<dbReference type="AlphaFoldDB" id="A0A9Q1A7I3"/>
<reference evidence="1" key="1">
    <citation type="submission" date="2022-11" db="EMBL/GenBank/DDBJ databases">
        <authorList>
            <person name="Hyden B.L."/>
            <person name="Feng K."/>
            <person name="Yates T."/>
            <person name="Jawdy S."/>
            <person name="Smart L.B."/>
            <person name="Muchero W."/>
        </authorList>
    </citation>
    <scope>NUCLEOTIDE SEQUENCE</scope>
    <source>
        <tissue evidence="1">Shoot tip</tissue>
    </source>
</reference>
<keyword evidence="2" id="KW-1185">Reference proteome</keyword>
<comment type="caution">
    <text evidence="1">The sequence shown here is derived from an EMBL/GenBank/DDBJ whole genome shotgun (WGS) entry which is preliminary data.</text>
</comment>
<proteinExistence type="predicted"/>
<reference evidence="1" key="2">
    <citation type="journal article" date="2023" name="Int. J. Mol. Sci.">
        <title>De Novo Assembly and Annotation of 11 Diverse Shrub Willow (Salix) Genomes Reveals Novel Gene Organization in Sex-Linked Regions.</title>
        <authorList>
            <person name="Hyden B."/>
            <person name="Feng K."/>
            <person name="Yates T.B."/>
            <person name="Jawdy S."/>
            <person name="Cereghino C."/>
            <person name="Smart L.B."/>
            <person name="Muchero W."/>
        </authorList>
    </citation>
    <scope>NUCLEOTIDE SEQUENCE</scope>
    <source>
        <tissue evidence="1">Shoot tip</tissue>
    </source>
</reference>
<dbReference type="Proteomes" id="UP001151532">
    <property type="component" value="Chromosome 15Z"/>
</dbReference>
<name>A0A9Q1A7I3_SALPP</name>
<feature type="non-terminal residue" evidence="1">
    <location>
        <position position="104"/>
    </location>
</feature>
<evidence type="ECO:0000313" key="1">
    <source>
        <dbReference type="EMBL" id="KAJ6760797.1"/>
    </source>
</evidence>
<organism evidence="1 2">
    <name type="scientific">Salix purpurea</name>
    <name type="common">Purple osier willow</name>
    <dbReference type="NCBI Taxonomy" id="77065"/>
    <lineage>
        <taxon>Eukaryota</taxon>
        <taxon>Viridiplantae</taxon>
        <taxon>Streptophyta</taxon>
        <taxon>Embryophyta</taxon>
        <taxon>Tracheophyta</taxon>
        <taxon>Spermatophyta</taxon>
        <taxon>Magnoliopsida</taxon>
        <taxon>eudicotyledons</taxon>
        <taxon>Gunneridae</taxon>
        <taxon>Pentapetalae</taxon>
        <taxon>rosids</taxon>
        <taxon>fabids</taxon>
        <taxon>Malpighiales</taxon>
        <taxon>Salicaceae</taxon>
        <taxon>Saliceae</taxon>
        <taxon>Salix</taxon>
    </lineage>
</organism>